<keyword evidence="1" id="KW-0812">Transmembrane</keyword>
<reference evidence="4" key="2">
    <citation type="submission" date="2015-07" db="EMBL/GenBank/DDBJ databases">
        <authorList>
            <person name="Liu B."/>
            <person name="Wang J."/>
            <person name="Zhu Y."/>
            <person name="Liu G."/>
            <person name="Chen Q."/>
            <person name="Lan J."/>
            <person name="Che J."/>
            <person name="Ge C."/>
            <person name="Shi H."/>
            <person name="Pan Z."/>
            <person name="Liu X."/>
        </authorList>
    </citation>
    <scope>NUCLEOTIDE SEQUENCE [LARGE SCALE GENOMIC DNA]</scope>
    <source>
        <strain evidence="4">DSM 23493</strain>
    </source>
</reference>
<accession>A0A0K9FJW8</accession>
<dbReference type="PATRIC" id="fig|582475.4.peg.2567"/>
<feature type="transmembrane region" description="Helical" evidence="1">
    <location>
        <begin position="66"/>
        <end position="89"/>
    </location>
</feature>
<protein>
    <submittedName>
        <fullName evidence="3">Pro-sigmaK processing inhibitor BofA family protein</fullName>
    </submittedName>
</protein>
<feature type="transmembrane region" description="Helical" evidence="1">
    <location>
        <begin position="6"/>
        <end position="25"/>
    </location>
</feature>
<evidence type="ECO:0000313" key="3">
    <source>
        <dbReference type="EMBL" id="MCY9545429.1"/>
    </source>
</evidence>
<dbReference type="RefSeq" id="WP_049662546.1">
    <property type="nucleotide sequence ID" value="NZ_CP189807.1"/>
</dbReference>
<gene>
    <name evidence="2" type="ORF">ACZ11_00175</name>
    <name evidence="3" type="ORF">M5W82_00565</name>
</gene>
<keyword evidence="5" id="KW-1185">Reference proteome</keyword>
<sequence length="90" mass="10163">MSWLVIMSFCVPVVLLFLYIIIRHAKMGKILEGMSVFWFRFAFAFLLLFIIHLGIGYAGYNVPINLFSVFTIAILGIPGVIGITALVYFL</sequence>
<reference evidence="2" key="1">
    <citation type="submission" date="2015-07" db="EMBL/GenBank/DDBJ databases">
        <title>MeaNS - Measles Nucleotide Surveillance Program.</title>
        <authorList>
            <person name="Tran T."/>
            <person name="Druce J."/>
        </authorList>
    </citation>
    <scope>NUCLEOTIDE SEQUENCE</scope>
    <source>
        <strain evidence="2">DSM 23493</strain>
    </source>
</reference>
<organism evidence="2 4">
    <name type="scientific">Lysinibacillus xylanilyticus</name>
    <dbReference type="NCBI Taxonomy" id="582475"/>
    <lineage>
        <taxon>Bacteria</taxon>
        <taxon>Bacillati</taxon>
        <taxon>Bacillota</taxon>
        <taxon>Bacilli</taxon>
        <taxon>Bacillales</taxon>
        <taxon>Bacillaceae</taxon>
        <taxon>Lysinibacillus</taxon>
    </lineage>
</organism>
<keyword evidence="1" id="KW-1133">Transmembrane helix</keyword>
<dbReference type="Proteomes" id="UP000037326">
    <property type="component" value="Unassembled WGS sequence"/>
</dbReference>
<proteinExistence type="predicted"/>
<reference evidence="3 5" key="3">
    <citation type="submission" date="2022-05" db="EMBL/GenBank/DDBJ databases">
        <title>Genome Sequencing of Bee-Associated Microbes.</title>
        <authorList>
            <person name="Dunlap C."/>
        </authorList>
    </citation>
    <scope>NUCLEOTIDE SEQUENCE [LARGE SCALE GENOMIC DNA]</scope>
    <source>
        <strain evidence="3 5">NRRL BD-083</strain>
    </source>
</reference>
<dbReference type="Proteomes" id="UP001527052">
    <property type="component" value="Unassembled WGS sequence"/>
</dbReference>
<dbReference type="EMBL" id="LFXJ01000001">
    <property type="protein sequence ID" value="KMY34487.1"/>
    <property type="molecule type" value="Genomic_DNA"/>
</dbReference>
<evidence type="ECO:0000256" key="1">
    <source>
        <dbReference type="SAM" id="Phobius"/>
    </source>
</evidence>
<keyword evidence="1" id="KW-0472">Membrane</keyword>
<feature type="transmembrane region" description="Helical" evidence="1">
    <location>
        <begin position="37"/>
        <end position="60"/>
    </location>
</feature>
<dbReference type="OrthoDB" id="2736007at2"/>
<dbReference type="GeneID" id="96596739"/>
<evidence type="ECO:0000313" key="5">
    <source>
        <dbReference type="Proteomes" id="UP001527052"/>
    </source>
</evidence>
<dbReference type="EMBL" id="JAMDLZ010000002">
    <property type="protein sequence ID" value="MCY9545429.1"/>
    <property type="molecule type" value="Genomic_DNA"/>
</dbReference>
<evidence type="ECO:0000313" key="2">
    <source>
        <dbReference type="EMBL" id="KMY34487.1"/>
    </source>
</evidence>
<dbReference type="InterPro" id="IPR010001">
    <property type="entry name" value="BofA"/>
</dbReference>
<comment type="caution">
    <text evidence="2">The sequence shown here is derived from an EMBL/GenBank/DDBJ whole genome shotgun (WGS) entry which is preliminary data.</text>
</comment>
<evidence type="ECO:0000313" key="4">
    <source>
        <dbReference type="Proteomes" id="UP000037326"/>
    </source>
</evidence>
<dbReference type="Pfam" id="PF07441">
    <property type="entry name" value="BofA"/>
    <property type="match status" value="1"/>
</dbReference>
<dbReference type="AlphaFoldDB" id="A0A0K9FJW8"/>
<name>A0A0K9FJW8_9BACI</name>